<keyword evidence="2" id="KW-1185">Reference proteome</keyword>
<sequence>MSLPGIQRRLEILQSSMMANSFLSWDVDLDKLVIETHGCSEAELEAIVMNAPYNALYREGKQYNLECENGRY</sequence>
<evidence type="ECO:0000313" key="2">
    <source>
        <dbReference type="Proteomes" id="UP001472677"/>
    </source>
</evidence>
<protein>
    <submittedName>
        <fullName evidence="1">Uncharacterized protein</fullName>
    </submittedName>
</protein>
<dbReference type="Proteomes" id="UP001472677">
    <property type="component" value="Unassembled WGS sequence"/>
</dbReference>
<accession>A0ABR2C5I6</accession>
<evidence type="ECO:0000313" key="1">
    <source>
        <dbReference type="EMBL" id="KAK8514546.1"/>
    </source>
</evidence>
<gene>
    <name evidence="1" type="ORF">V6N12_057447</name>
</gene>
<name>A0ABR2C5I6_9ROSI</name>
<organism evidence="1 2">
    <name type="scientific">Hibiscus sabdariffa</name>
    <name type="common">roselle</name>
    <dbReference type="NCBI Taxonomy" id="183260"/>
    <lineage>
        <taxon>Eukaryota</taxon>
        <taxon>Viridiplantae</taxon>
        <taxon>Streptophyta</taxon>
        <taxon>Embryophyta</taxon>
        <taxon>Tracheophyta</taxon>
        <taxon>Spermatophyta</taxon>
        <taxon>Magnoliopsida</taxon>
        <taxon>eudicotyledons</taxon>
        <taxon>Gunneridae</taxon>
        <taxon>Pentapetalae</taxon>
        <taxon>rosids</taxon>
        <taxon>malvids</taxon>
        <taxon>Malvales</taxon>
        <taxon>Malvaceae</taxon>
        <taxon>Malvoideae</taxon>
        <taxon>Hibiscus</taxon>
    </lineage>
</organism>
<reference evidence="1 2" key="1">
    <citation type="journal article" date="2024" name="G3 (Bethesda)">
        <title>Genome assembly of Hibiscus sabdariffa L. provides insights into metabolisms of medicinal natural products.</title>
        <authorList>
            <person name="Kim T."/>
        </authorList>
    </citation>
    <scope>NUCLEOTIDE SEQUENCE [LARGE SCALE GENOMIC DNA]</scope>
    <source>
        <strain evidence="1">TK-2024</strain>
        <tissue evidence="1">Old leaves</tissue>
    </source>
</reference>
<comment type="caution">
    <text evidence="1">The sequence shown here is derived from an EMBL/GenBank/DDBJ whole genome shotgun (WGS) entry which is preliminary data.</text>
</comment>
<proteinExistence type="predicted"/>
<dbReference type="EMBL" id="JBBPBM010000066">
    <property type="protein sequence ID" value="KAK8514546.1"/>
    <property type="molecule type" value="Genomic_DNA"/>
</dbReference>
<dbReference type="Gene3D" id="1.10.8.60">
    <property type="match status" value="1"/>
</dbReference>